<reference evidence="10 11" key="1">
    <citation type="journal article" date="2018" name="Genome Biol. Evol.">
        <title>Multiple Roots of Fruiting Body Formation in Amoebozoa.</title>
        <authorList>
            <person name="Hillmann F."/>
            <person name="Forbes G."/>
            <person name="Novohradska S."/>
            <person name="Ferling I."/>
            <person name="Riege K."/>
            <person name="Groth M."/>
            <person name="Westermann M."/>
            <person name="Marz M."/>
            <person name="Spaller T."/>
            <person name="Winckler T."/>
            <person name="Schaap P."/>
            <person name="Glockner G."/>
        </authorList>
    </citation>
    <scope>NUCLEOTIDE SEQUENCE [LARGE SCALE GENOMIC DNA]</scope>
    <source>
        <strain evidence="10 11">Jena</strain>
    </source>
</reference>
<dbReference type="CDD" id="cd06257">
    <property type="entry name" value="DnaJ"/>
    <property type="match status" value="1"/>
</dbReference>
<comment type="caution">
    <text evidence="10">The sequence shown here is derived from an EMBL/GenBank/DDBJ whole genome shotgun (WGS) entry which is preliminary data.</text>
</comment>
<dbReference type="PROSITE" id="PS50076">
    <property type="entry name" value="DNAJ_2"/>
    <property type="match status" value="1"/>
</dbReference>
<evidence type="ECO:0000256" key="2">
    <source>
        <dbReference type="ARBA" id="ARBA00022692"/>
    </source>
</evidence>
<dbReference type="PANTHER" id="PTHR44176">
    <property type="entry name" value="DNAJ HOMOLOG SUBFAMILY C MEMBER 25"/>
    <property type="match status" value="1"/>
</dbReference>
<evidence type="ECO:0000259" key="9">
    <source>
        <dbReference type="PROSITE" id="PS50076"/>
    </source>
</evidence>
<dbReference type="GO" id="GO:0006457">
    <property type="term" value="P:protein folding"/>
    <property type="evidence" value="ECO:0007669"/>
    <property type="project" value="InterPro"/>
</dbReference>
<evidence type="ECO:0000256" key="5">
    <source>
        <dbReference type="ARBA" id="ARBA00023186"/>
    </source>
</evidence>
<dbReference type="SMART" id="SM00271">
    <property type="entry name" value="DnaJ"/>
    <property type="match status" value="1"/>
</dbReference>
<organism evidence="10 11">
    <name type="scientific">Planoprotostelium fungivorum</name>
    <dbReference type="NCBI Taxonomy" id="1890364"/>
    <lineage>
        <taxon>Eukaryota</taxon>
        <taxon>Amoebozoa</taxon>
        <taxon>Evosea</taxon>
        <taxon>Variosea</taxon>
        <taxon>Cavosteliida</taxon>
        <taxon>Cavosteliaceae</taxon>
        <taxon>Planoprotostelium</taxon>
    </lineage>
</organism>
<dbReference type="Pfam" id="PF00226">
    <property type="entry name" value="DnaJ"/>
    <property type="match status" value="1"/>
</dbReference>
<keyword evidence="5" id="KW-0143">Chaperone</keyword>
<dbReference type="FunCoup" id="A0A2P6P024">
    <property type="interactions" value="118"/>
</dbReference>
<dbReference type="Gene3D" id="1.10.287.110">
    <property type="entry name" value="DnaJ domain"/>
    <property type="match status" value="1"/>
</dbReference>
<comment type="subcellular location">
    <subcellularLocation>
        <location evidence="1">Membrane</location>
        <topology evidence="1">Multi-pass membrane protein</topology>
    </subcellularLocation>
</comment>
<feature type="compositionally biased region" description="Polar residues" evidence="6">
    <location>
        <begin position="385"/>
        <end position="397"/>
    </location>
</feature>
<dbReference type="InterPro" id="IPR036869">
    <property type="entry name" value="J_dom_sf"/>
</dbReference>
<sequence>MGRIICFLLLLLFIAPVQSHTDSYYDVINAILGGKDLYQMLNVTTQSTTKEIKRSFRQLSRIYHPDKLTGEDAESKKGLYQQLVFAADVLTDDEKRKEYDDLRVNGVPRAARIYSQYAYFYGAPNIDLRYILGVLVALISGCQWLYVLHRHHRMHRLAKNTQRYQSALKIAQSNGEDMPELRIVGAEKPQLKDIFVLRLILLPYTVTKGLFSLVFGRSLTAEEADEALRIRMGFDTREEWEEHKRKDEQRWESRKNSNRAKQYRRWMKKHRYKYPFSDEKAGHGDLIEPMPSERGELYQSLYGPAFKTEYSSVPPQLSLRIEYAWMRSSEKKTVIVKGEKHSVLFLDWMAKTKQADRERMMGIQKKTKSSSLSNIVQELPRYLSTLPNPTPSTATPTQRKHTPSMRLPTSINHLSLLVQNYQNQVNPTVTITLRESPPSSPPLANYIPPSSPTTEEVIEKETITTITPEENGQVTKLVGSFRMFGREILNV</sequence>
<evidence type="ECO:0000256" key="7">
    <source>
        <dbReference type="SAM" id="Phobius"/>
    </source>
</evidence>
<accession>A0A2P6P024</accession>
<evidence type="ECO:0000313" key="11">
    <source>
        <dbReference type="Proteomes" id="UP000241769"/>
    </source>
</evidence>
<dbReference type="InterPro" id="IPR044632">
    <property type="entry name" value="DNAJC25-like"/>
</dbReference>
<keyword evidence="3 7" id="KW-1133">Transmembrane helix</keyword>
<evidence type="ECO:0000256" key="4">
    <source>
        <dbReference type="ARBA" id="ARBA00023136"/>
    </source>
</evidence>
<dbReference type="AlphaFoldDB" id="A0A2P6P024"/>
<keyword evidence="4 7" id="KW-0472">Membrane</keyword>
<evidence type="ECO:0000256" key="6">
    <source>
        <dbReference type="SAM" id="MobiDB-lite"/>
    </source>
</evidence>
<feature type="region of interest" description="Disordered" evidence="6">
    <location>
        <begin position="383"/>
        <end position="404"/>
    </location>
</feature>
<feature type="chain" id="PRO_5015157739" description="J domain-containing protein" evidence="8">
    <location>
        <begin position="20"/>
        <end position="491"/>
    </location>
</feature>
<dbReference type="GO" id="GO:0005789">
    <property type="term" value="C:endoplasmic reticulum membrane"/>
    <property type="evidence" value="ECO:0007669"/>
    <property type="project" value="TreeGrafter"/>
</dbReference>
<feature type="domain" description="J" evidence="9">
    <location>
        <begin position="36"/>
        <end position="103"/>
    </location>
</feature>
<protein>
    <recommendedName>
        <fullName evidence="9">J domain-containing protein</fullName>
    </recommendedName>
</protein>
<keyword evidence="2 7" id="KW-0812">Transmembrane</keyword>
<proteinExistence type="predicted"/>
<keyword evidence="8" id="KW-0732">Signal</keyword>
<dbReference type="Proteomes" id="UP000241769">
    <property type="component" value="Unassembled WGS sequence"/>
</dbReference>
<evidence type="ECO:0000256" key="8">
    <source>
        <dbReference type="SAM" id="SignalP"/>
    </source>
</evidence>
<dbReference type="InterPro" id="IPR001623">
    <property type="entry name" value="DnaJ_domain"/>
</dbReference>
<dbReference type="OrthoDB" id="20267at2759"/>
<name>A0A2P6P024_9EUKA</name>
<dbReference type="STRING" id="1890364.A0A2P6P024"/>
<feature type="transmembrane region" description="Helical" evidence="7">
    <location>
        <begin position="130"/>
        <end position="148"/>
    </location>
</feature>
<dbReference type="InParanoid" id="A0A2P6P024"/>
<gene>
    <name evidence="10" type="ORF">PROFUN_00839</name>
</gene>
<dbReference type="PANTHER" id="PTHR44176:SF1">
    <property type="entry name" value="DNAJ HOMOLOG SUBFAMILY C MEMBER 25"/>
    <property type="match status" value="1"/>
</dbReference>
<dbReference type="PRINTS" id="PR00625">
    <property type="entry name" value="JDOMAIN"/>
</dbReference>
<keyword evidence="11" id="KW-1185">Reference proteome</keyword>
<evidence type="ECO:0000256" key="1">
    <source>
        <dbReference type="ARBA" id="ARBA00004141"/>
    </source>
</evidence>
<dbReference type="SUPFAM" id="SSF46565">
    <property type="entry name" value="Chaperone J-domain"/>
    <property type="match status" value="1"/>
</dbReference>
<evidence type="ECO:0000313" key="10">
    <source>
        <dbReference type="EMBL" id="PRP89575.1"/>
    </source>
</evidence>
<dbReference type="EMBL" id="MDYQ01000002">
    <property type="protein sequence ID" value="PRP89575.1"/>
    <property type="molecule type" value="Genomic_DNA"/>
</dbReference>
<evidence type="ECO:0000256" key="3">
    <source>
        <dbReference type="ARBA" id="ARBA00022989"/>
    </source>
</evidence>
<feature type="signal peptide" evidence="8">
    <location>
        <begin position="1"/>
        <end position="19"/>
    </location>
</feature>